<dbReference type="GO" id="GO:0015937">
    <property type="term" value="P:coenzyme A biosynthetic process"/>
    <property type="evidence" value="ECO:0007669"/>
    <property type="project" value="TreeGrafter"/>
</dbReference>
<dbReference type="AlphaFoldDB" id="A0A812MLS1"/>
<organism evidence="1 2">
    <name type="scientific">Symbiodinium pilosum</name>
    <name type="common">Dinoflagellate</name>
    <dbReference type="NCBI Taxonomy" id="2952"/>
    <lineage>
        <taxon>Eukaryota</taxon>
        <taxon>Sar</taxon>
        <taxon>Alveolata</taxon>
        <taxon>Dinophyceae</taxon>
        <taxon>Suessiales</taxon>
        <taxon>Symbiodiniaceae</taxon>
        <taxon>Symbiodinium</taxon>
    </lineage>
</organism>
<proteinExistence type="predicted"/>
<keyword evidence="2" id="KW-1185">Reference proteome</keyword>
<name>A0A812MLS1_SYMPI</name>
<dbReference type="Gene3D" id="3.40.50.620">
    <property type="entry name" value="HUPs"/>
    <property type="match status" value="1"/>
</dbReference>
<dbReference type="InterPro" id="IPR014729">
    <property type="entry name" value="Rossmann-like_a/b/a_fold"/>
</dbReference>
<dbReference type="Proteomes" id="UP000649617">
    <property type="component" value="Unassembled WGS sequence"/>
</dbReference>
<sequence>AGASLLQDWGERATTVADFLAIFRPSLQVRLEELHDAFGPALWPEMGALVVSAETEAGGAAVNDRRREKSVPQLEVVAVPLVAAAGGKVSSTTAREMDSLASALAGCWAMVPEQGRASRWLPLLLALARQAAQEDRQLPQKIKGLADASKSSESKWALAAARCLEMAKLPGLLEAVAEDAGWAETAVKLIRCELGVGDRSRL</sequence>
<dbReference type="PANTHER" id="PTHR10695:SF46">
    <property type="entry name" value="BIFUNCTIONAL COENZYME A SYNTHASE-RELATED"/>
    <property type="match status" value="1"/>
</dbReference>
<dbReference type="GO" id="GO:0004140">
    <property type="term" value="F:dephospho-CoA kinase activity"/>
    <property type="evidence" value="ECO:0007669"/>
    <property type="project" value="TreeGrafter"/>
</dbReference>
<protein>
    <submittedName>
        <fullName evidence="1">COAD protein</fullName>
    </submittedName>
</protein>
<reference evidence="1" key="1">
    <citation type="submission" date="2021-02" db="EMBL/GenBank/DDBJ databases">
        <authorList>
            <person name="Dougan E. K."/>
            <person name="Rhodes N."/>
            <person name="Thang M."/>
            <person name="Chan C."/>
        </authorList>
    </citation>
    <scope>NUCLEOTIDE SEQUENCE</scope>
</reference>
<dbReference type="PANTHER" id="PTHR10695">
    <property type="entry name" value="DEPHOSPHO-COA KINASE-RELATED"/>
    <property type="match status" value="1"/>
</dbReference>
<feature type="non-terminal residue" evidence="1">
    <location>
        <position position="202"/>
    </location>
</feature>
<gene>
    <name evidence="1" type="primary">COAD</name>
    <name evidence="1" type="ORF">SPIL2461_LOCUS5468</name>
</gene>
<accession>A0A812MLS1</accession>
<evidence type="ECO:0000313" key="2">
    <source>
        <dbReference type="Proteomes" id="UP000649617"/>
    </source>
</evidence>
<dbReference type="EMBL" id="CAJNIZ010007759">
    <property type="protein sequence ID" value="CAE7260972.1"/>
    <property type="molecule type" value="Genomic_DNA"/>
</dbReference>
<evidence type="ECO:0000313" key="1">
    <source>
        <dbReference type="EMBL" id="CAE7260972.1"/>
    </source>
</evidence>
<comment type="caution">
    <text evidence="1">The sequence shown here is derived from an EMBL/GenBank/DDBJ whole genome shotgun (WGS) entry which is preliminary data.</text>
</comment>
<dbReference type="OrthoDB" id="330671at2759"/>